<proteinExistence type="predicted"/>
<comment type="caution">
    <text evidence="7">The sequence shown here is derived from an EMBL/GenBank/DDBJ whole genome shotgun (WGS) entry which is preliminary data.</text>
</comment>
<dbReference type="InterPro" id="IPR007527">
    <property type="entry name" value="Znf_SWIM"/>
</dbReference>
<name>A0AAW2XVA6_9LAMI</name>
<dbReference type="AlphaFoldDB" id="A0AAW2XVA6"/>
<feature type="compositionally biased region" description="Basic and acidic residues" evidence="5">
    <location>
        <begin position="420"/>
        <end position="429"/>
    </location>
</feature>
<gene>
    <name evidence="7" type="ORF">Slati_0433100</name>
</gene>
<sequence>MKDKGIAIEGGGSPRFDEADWAEVFKIVDSYGVGDVQGTVWDCGQSVMQVDLHSEGEGNEVGEGDSLHESEYGPEDEEDGKNRDEEGCKRMSSHHLNDNSSDFCVSEDDFDSEVGEYNPEHKCARSFHVKNVNNEWLFGKYEESFRTDPNRNVKGFRKDIIKYIRYVSKHQTYRAKRKALNAIEGRVDDQFDQLWNYAAELKASNPRSTVIMVMTEGDNGTDRRKFKKLYVCFDALRQRFLQGCMPVIGVDGCHLKGPHGGILLTVVLIDLNNNLYPLAYAIVSGETRESWQWFLELLKGDLNVVRDDTYTFISDKQKGLIPTFESVFPGATNRFCQHTCICRKWDLTGIPCNHGMSAICSQSLKPEDFVNPCYSIETFLEVYKYAILPVNGPQLWTKTGRVPPLPPNFGRRTGRPSKARRVEHDEPVHKGKKIQRGQKKQPTRLKRQPYQQSKKIKGVEVQATQTTSFANVPSRRITRSTPLPAATESNQATSAGGKQPLLHRFTQCSTVQNVSSSGAPYLTQGGKKFVTMKNLAKAVVATKKRALHREKNDADL</sequence>
<dbReference type="SMART" id="SM00575">
    <property type="entry name" value="ZnF_PMZ"/>
    <property type="match status" value="1"/>
</dbReference>
<keyword evidence="3" id="KW-0862">Zinc</keyword>
<dbReference type="InterPro" id="IPR006564">
    <property type="entry name" value="Znf_PMZ"/>
</dbReference>
<reference evidence="7" key="2">
    <citation type="journal article" date="2024" name="Plant">
        <title>Genomic evolution and insights into agronomic trait innovations of Sesamum species.</title>
        <authorList>
            <person name="Miao H."/>
            <person name="Wang L."/>
            <person name="Qu L."/>
            <person name="Liu H."/>
            <person name="Sun Y."/>
            <person name="Le M."/>
            <person name="Wang Q."/>
            <person name="Wei S."/>
            <person name="Zheng Y."/>
            <person name="Lin W."/>
            <person name="Duan Y."/>
            <person name="Cao H."/>
            <person name="Xiong S."/>
            <person name="Wang X."/>
            <person name="Wei L."/>
            <person name="Li C."/>
            <person name="Ma Q."/>
            <person name="Ju M."/>
            <person name="Zhao R."/>
            <person name="Li G."/>
            <person name="Mu C."/>
            <person name="Tian Q."/>
            <person name="Mei H."/>
            <person name="Zhang T."/>
            <person name="Gao T."/>
            <person name="Zhang H."/>
        </authorList>
    </citation>
    <scope>NUCLEOTIDE SEQUENCE</scope>
    <source>
        <strain evidence="7">KEN1</strain>
    </source>
</reference>
<evidence type="ECO:0000256" key="2">
    <source>
        <dbReference type="ARBA" id="ARBA00022771"/>
    </source>
</evidence>
<accession>A0AAW2XVA6</accession>
<dbReference type="GO" id="GO:0008270">
    <property type="term" value="F:zinc ion binding"/>
    <property type="evidence" value="ECO:0007669"/>
    <property type="project" value="UniProtKB-KW"/>
</dbReference>
<keyword evidence="2 4" id="KW-0863">Zinc-finger</keyword>
<feature type="domain" description="SWIM-type" evidence="6">
    <location>
        <begin position="325"/>
        <end position="363"/>
    </location>
</feature>
<feature type="region of interest" description="Disordered" evidence="5">
    <location>
        <begin position="55"/>
        <end position="94"/>
    </location>
</feature>
<dbReference type="EMBL" id="JACGWN010000002">
    <property type="protein sequence ID" value="KAL0458059.1"/>
    <property type="molecule type" value="Genomic_DNA"/>
</dbReference>
<feature type="region of interest" description="Disordered" evidence="5">
    <location>
        <begin position="399"/>
        <end position="462"/>
    </location>
</feature>
<evidence type="ECO:0000256" key="4">
    <source>
        <dbReference type="PROSITE-ProRule" id="PRU00325"/>
    </source>
</evidence>
<dbReference type="PANTHER" id="PTHR31973">
    <property type="entry name" value="POLYPROTEIN, PUTATIVE-RELATED"/>
    <property type="match status" value="1"/>
</dbReference>
<dbReference type="PANTHER" id="PTHR31973:SF187">
    <property type="entry name" value="MUTATOR TRANSPOSASE MUDRA PROTEIN"/>
    <property type="match status" value="1"/>
</dbReference>
<reference evidence="7" key="1">
    <citation type="submission" date="2020-06" db="EMBL/GenBank/DDBJ databases">
        <authorList>
            <person name="Li T."/>
            <person name="Hu X."/>
            <person name="Zhang T."/>
            <person name="Song X."/>
            <person name="Zhang H."/>
            <person name="Dai N."/>
            <person name="Sheng W."/>
            <person name="Hou X."/>
            <person name="Wei L."/>
        </authorList>
    </citation>
    <scope>NUCLEOTIDE SEQUENCE</scope>
    <source>
        <strain evidence="7">KEN1</strain>
        <tissue evidence="7">Leaf</tissue>
    </source>
</reference>
<organism evidence="7">
    <name type="scientific">Sesamum latifolium</name>
    <dbReference type="NCBI Taxonomy" id="2727402"/>
    <lineage>
        <taxon>Eukaryota</taxon>
        <taxon>Viridiplantae</taxon>
        <taxon>Streptophyta</taxon>
        <taxon>Embryophyta</taxon>
        <taxon>Tracheophyta</taxon>
        <taxon>Spermatophyta</taxon>
        <taxon>Magnoliopsida</taxon>
        <taxon>eudicotyledons</taxon>
        <taxon>Gunneridae</taxon>
        <taxon>Pentapetalae</taxon>
        <taxon>asterids</taxon>
        <taxon>lamiids</taxon>
        <taxon>Lamiales</taxon>
        <taxon>Pedaliaceae</taxon>
        <taxon>Sesamum</taxon>
    </lineage>
</organism>
<keyword evidence="1" id="KW-0479">Metal-binding</keyword>
<feature type="compositionally biased region" description="Basic and acidic residues" evidence="5">
    <location>
        <begin position="80"/>
        <end position="89"/>
    </location>
</feature>
<evidence type="ECO:0000256" key="1">
    <source>
        <dbReference type="ARBA" id="ARBA00022723"/>
    </source>
</evidence>
<dbReference type="PROSITE" id="PS50966">
    <property type="entry name" value="ZF_SWIM"/>
    <property type="match status" value="1"/>
</dbReference>
<dbReference type="Pfam" id="PF10551">
    <property type="entry name" value="MULE"/>
    <property type="match status" value="1"/>
</dbReference>
<evidence type="ECO:0000256" key="3">
    <source>
        <dbReference type="ARBA" id="ARBA00022833"/>
    </source>
</evidence>
<feature type="compositionally biased region" description="Basic residues" evidence="5">
    <location>
        <begin position="430"/>
        <end position="447"/>
    </location>
</feature>
<protein>
    <recommendedName>
        <fullName evidence="6">SWIM-type domain-containing protein</fullName>
    </recommendedName>
</protein>
<evidence type="ECO:0000313" key="7">
    <source>
        <dbReference type="EMBL" id="KAL0458059.1"/>
    </source>
</evidence>
<evidence type="ECO:0000259" key="6">
    <source>
        <dbReference type="PROSITE" id="PS50966"/>
    </source>
</evidence>
<evidence type="ECO:0000256" key="5">
    <source>
        <dbReference type="SAM" id="MobiDB-lite"/>
    </source>
</evidence>
<dbReference type="InterPro" id="IPR018289">
    <property type="entry name" value="MULE_transposase_dom"/>
</dbReference>